<dbReference type="InterPro" id="IPR010982">
    <property type="entry name" value="Lambda_DNA-bd_dom_sf"/>
</dbReference>
<gene>
    <name evidence="2" type="ORF">JOM49_008410</name>
</gene>
<dbReference type="Gene3D" id="1.10.260.40">
    <property type="entry name" value="lambda repressor-like DNA-binding domains"/>
    <property type="match status" value="1"/>
</dbReference>
<dbReference type="SMART" id="SM00530">
    <property type="entry name" value="HTH_XRE"/>
    <property type="match status" value="1"/>
</dbReference>
<dbReference type="PROSITE" id="PS50943">
    <property type="entry name" value="HTH_CROC1"/>
    <property type="match status" value="1"/>
</dbReference>
<evidence type="ECO:0000313" key="2">
    <source>
        <dbReference type="EMBL" id="MBP2186884.1"/>
    </source>
</evidence>
<evidence type="ECO:0000313" key="3">
    <source>
        <dbReference type="Proteomes" id="UP000741013"/>
    </source>
</evidence>
<comment type="caution">
    <text evidence="2">The sequence shown here is derived from an EMBL/GenBank/DDBJ whole genome shotgun (WGS) entry which is preliminary data.</text>
</comment>
<dbReference type="Pfam" id="PF13560">
    <property type="entry name" value="HTH_31"/>
    <property type="match status" value="1"/>
</dbReference>
<feature type="domain" description="HTH cro/C1-type" evidence="1">
    <location>
        <begin position="18"/>
        <end position="56"/>
    </location>
</feature>
<dbReference type="SUPFAM" id="SSF47413">
    <property type="entry name" value="lambda repressor-like DNA-binding domains"/>
    <property type="match status" value="1"/>
</dbReference>
<dbReference type="Pfam" id="PF19054">
    <property type="entry name" value="DUF5753"/>
    <property type="match status" value="1"/>
</dbReference>
<sequence>MPTSPPPGSDRARLAAKLREIRAATGMSGNQFAKRLGWPQSRLSKIETGAQFPTGDDVTMWLEGAGAQGEEDVVSDLLRHARVESVSFRHEFPKPGGAGAKQRSVREMEQRASRVATFQPAVLPGLVQTPRYMRELLALPSGPVQMGGASAADVEQLVAVRIDRQSLLHDPGKVLPMVVGEAALWSRIGSTETQLGQLDRLQALVGLRTVDLRILPLSAVMPVAPLHGFRIFDTDLVVVETFIRDNLFMDPDEIELYEVLFRHLQAAAVAGDEAAGLIQRVSRQLIAES</sequence>
<dbReference type="InterPro" id="IPR043917">
    <property type="entry name" value="DUF5753"/>
</dbReference>
<dbReference type="RefSeq" id="WP_209670258.1">
    <property type="nucleotide sequence ID" value="NZ_JAGGMS010000001.1"/>
</dbReference>
<keyword evidence="3" id="KW-1185">Reference proteome</keyword>
<protein>
    <submittedName>
        <fullName evidence="2">Transcriptional regulator with XRE-family HTH domain</fullName>
    </submittedName>
</protein>
<dbReference type="CDD" id="cd00093">
    <property type="entry name" value="HTH_XRE"/>
    <property type="match status" value="1"/>
</dbReference>
<accession>A0ABS4Q5D7</accession>
<dbReference type="EMBL" id="JAGGMS010000001">
    <property type="protein sequence ID" value="MBP2186884.1"/>
    <property type="molecule type" value="Genomic_DNA"/>
</dbReference>
<evidence type="ECO:0000259" key="1">
    <source>
        <dbReference type="PROSITE" id="PS50943"/>
    </source>
</evidence>
<name>A0ABS4Q5D7_9PSEU</name>
<dbReference type="Proteomes" id="UP000741013">
    <property type="component" value="Unassembled WGS sequence"/>
</dbReference>
<proteinExistence type="predicted"/>
<reference evidence="2 3" key="1">
    <citation type="submission" date="2021-03" db="EMBL/GenBank/DDBJ databases">
        <title>Sequencing the genomes of 1000 actinobacteria strains.</title>
        <authorList>
            <person name="Klenk H.-P."/>
        </authorList>
    </citation>
    <scope>NUCLEOTIDE SEQUENCE [LARGE SCALE GENOMIC DNA]</scope>
    <source>
        <strain evidence="2 3">DSM 45510</strain>
    </source>
</reference>
<dbReference type="InterPro" id="IPR001387">
    <property type="entry name" value="Cro/C1-type_HTH"/>
</dbReference>
<organism evidence="2 3">
    <name type="scientific">Amycolatopsis magusensis</name>
    <dbReference type="NCBI Taxonomy" id="882444"/>
    <lineage>
        <taxon>Bacteria</taxon>
        <taxon>Bacillati</taxon>
        <taxon>Actinomycetota</taxon>
        <taxon>Actinomycetes</taxon>
        <taxon>Pseudonocardiales</taxon>
        <taxon>Pseudonocardiaceae</taxon>
        <taxon>Amycolatopsis</taxon>
    </lineage>
</organism>